<keyword evidence="1" id="KW-0106">Calcium</keyword>
<feature type="domain" description="EF-hand" evidence="2">
    <location>
        <begin position="1"/>
        <end position="33"/>
    </location>
</feature>
<keyword evidence="4" id="KW-1185">Reference proteome</keyword>
<dbReference type="InterPro" id="IPR002048">
    <property type="entry name" value="EF_hand_dom"/>
</dbReference>
<organism evidence="4">
    <name type="scientific">Aureococcus anophagefferens</name>
    <name type="common">Harmful bloom alga</name>
    <dbReference type="NCBI Taxonomy" id="44056"/>
    <lineage>
        <taxon>Eukaryota</taxon>
        <taxon>Sar</taxon>
        <taxon>Stramenopiles</taxon>
        <taxon>Ochrophyta</taxon>
        <taxon>Pelagophyceae</taxon>
        <taxon>Pelagomonadales</taxon>
        <taxon>Pelagomonadaceae</taxon>
        <taxon>Aureococcus</taxon>
    </lineage>
</organism>
<accession>F0YFF7</accession>
<dbReference type="GeneID" id="20220763"/>
<dbReference type="PANTHER" id="PTHR20875:SF0">
    <property type="entry name" value="GH12158P"/>
    <property type="match status" value="1"/>
</dbReference>
<name>F0YFF7_AURAN</name>
<reference evidence="3 4" key="1">
    <citation type="journal article" date="2011" name="Proc. Natl. Acad. Sci. U.S.A.">
        <title>Niche of harmful alga Aureococcus anophagefferens revealed through ecogenomics.</title>
        <authorList>
            <person name="Gobler C.J."/>
            <person name="Berry D.L."/>
            <person name="Dyhrman S.T."/>
            <person name="Wilhelm S.W."/>
            <person name="Salamov A."/>
            <person name="Lobanov A.V."/>
            <person name="Zhang Y."/>
            <person name="Collier J.L."/>
            <person name="Wurch L.L."/>
            <person name="Kustka A.B."/>
            <person name="Dill B.D."/>
            <person name="Shah M."/>
            <person name="VerBerkmoes N.C."/>
            <person name="Kuo A."/>
            <person name="Terry A."/>
            <person name="Pangilinan J."/>
            <person name="Lindquist E.A."/>
            <person name="Lucas S."/>
            <person name="Paulsen I.T."/>
            <person name="Hattenrath-Lehmann T.K."/>
            <person name="Talmage S.C."/>
            <person name="Walker E.A."/>
            <person name="Koch F."/>
            <person name="Burson A.M."/>
            <person name="Marcoval M.A."/>
            <person name="Tang Y.Z."/>
            <person name="Lecleir G.R."/>
            <person name="Coyne K.J."/>
            <person name="Berg G.M."/>
            <person name="Bertrand E.M."/>
            <person name="Saito M.A."/>
            <person name="Gladyshev V.N."/>
            <person name="Grigoriev I.V."/>
        </authorList>
    </citation>
    <scope>NUCLEOTIDE SEQUENCE [LARGE SCALE GENOMIC DNA]</scope>
    <source>
        <strain evidence="4">CCMP 1984</strain>
    </source>
</reference>
<feature type="non-terminal residue" evidence="3">
    <location>
        <position position="1"/>
    </location>
</feature>
<sequence>KKLRRAFEDMDANGSGKLSRRELGRALDDLGFRLDRADVDALMARFDRDGDGKVSWKEFRAVFKEVRRLARGRRNRLRDAFLEFDDNDSGKINKREFRRALERLGFELSADDVDGLVDRFDVDGDGKVSYAEFVGWC</sequence>
<evidence type="ECO:0000256" key="1">
    <source>
        <dbReference type="ARBA" id="ARBA00022837"/>
    </source>
</evidence>
<dbReference type="OrthoDB" id="191686at2759"/>
<dbReference type="AlphaFoldDB" id="F0YFF7"/>
<dbReference type="InterPro" id="IPR052603">
    <property type="entry name" value="EFCB6"/>
</dbReference>
<dbReference type="PROSITE" id="PS50222">
    <property type="entry name" value="EF_HAND_2"/>
    <property type="match status" value="4"/>
</dbReference>
<protein>
    <recommendedName>
        <fullName evidence="2">EF-hand domain-containing protein</fullName>
    </recommendedName>
</protein>
<proteinExistence type="predicted"/>
<feature type="domain" description="EF-hand" evidence="2">
    <location>
        <begin position="34"/>
        <end position="69"/>
    </location>
</feature>
<dbReference type="EMBL" id="GL833136">
    <property type="protein sequence ID" value="EGB06260.1"/>
    <property type="molecule type" value="Genomic_DNA"/>
</dbReference>
<dbReference type="Gene3D" id="1.10.238.10">
    <property type="entry name" value="EF-hand"/>
    <property type="match status" value="1"/>
</dbReference>
<evidence type="ECO:0000259" key="2">
    <source>
        <dbReference type="PROSITE" id="PS50222"/>
    </source>
</evidence>
<feature type="non-terminal residue" evidence="3">
    <location>
        <position position="137"/>
    </location>
</feature>
<dbReference type="PANTHER" id="PTHR20875">
    <property type="entry name" value="EF-HAND CALCIUM-BINDING DOMAIN-CONTAINING PROTEIN 6-RELATED"/>
    <property type="match status" value="1"/>
</dbReference>
<dbReference type="KEGG" id="aaf:AURANDRAFT_29651"/>
<dbReference type="RefSeq" id="XP_009039207.1">
    <property type="nucleotide sequence ID" value="XM_009040959.1"/>
</dbReference>
<feature type="domain" description="EF-hand" evidence="2">
    <location>
        <begin position="72"/>
        <end position="107"/>
    </location>
</feature>
<gene>
    <name evidence="3" type="ORF">AURANDRAFT_29651</name>
</gene>
<feature type="domain" description="EF-hand" evidence="2">
    <location>
        <begin position="108"/>
        <end position="137"/>
    </location>
</feature>
<dbReference type="OMA" id="HEFITMC"/>
<dbReference type="GO" id="GO:0005509">
    <property type="term" value="F:calcium ion binding"/>
    <property type="evidence" value="ECO:0007669"/>
    <property type="project" value="InterPro"/>
</dbReference>
<dbReference type="InterPro" id="IPR018247">
    <property type="entry name" value="EF_Hand_1_Ca_BS"/>
</dbReference>
<dbReference type="InterPro" id="IPR011992">
    <property type="entry name" value="EF-hand-dom_pair"/>
</dbReference>
<dbReference type="Proteomes" id="UP000002729">
    <property type="component" value="Unassembled WGS sequence"/>
</dbReference>
<evidence type="ECO:0000313" key="3">
    <source>
        <dbReference type="EMBL" id="EGB06260.1"/>
    </source>
</evidence>
<dbReference type="SUPFAM" id="SSF47473">
    <property type="entry name" value="EF-hand"/>
    <property type="match status" value="1"/>
</dbReference>
<dbReference type="PROSITE" id="PS00018">
    <property type="entry name" value="EF_HAND_1"/>
    <property type="match status" value="4"/>
</dbReference>
<evidence type="ECO:0000313" key="4">
    <source>
        <dbReference type="Proteomes" id="UP000002729"/>
    </source>
</evidence>
<dbReference type="FunFam" id="1.10.238.10:FF:000001">
    <property type="entry name" value="Calmodulin 1"/>
    <property type="match status" value="1"/>
</dbReference>
<dbReference type="SMART" id="SM00054">
    <property type="entry name" value="EFh"/>
    <property type="match status" value="4"/>
</dbReference>
<dbReference type="Pfam" id="PF13499">
    <property type="entry name" value="EF-hand_7"/>
    <property type="match status" value="2"/>
</dbReference>
<dbReference type="InParanoid" id="F0YFF7"/>
<dbReference type="eggNOG" id="KOG0027">
    <property type="taxonomic scope" value="Eukaryota"/>
</dbReference>